<dbReference type="RefSeq" id="WP_166331764.1">
    <property type="nucleotide sequence ID" value="NZ_CP049933.1"/>
</dbReference>
<protein>
    <submittedName>
        <fullName evidence="1">Uncharacterized protein</fullName>
    </submittedName>
</protein>
<evidence type="ECO:0000313" key="2">
    <source>
        <dbReference type="Proteomes" id="UP000503441"/>
    </source>
</evidence>
<gene>
    <name evidence="1" type="ORF">G7066_14750</name>
</gene>
<name>A0ABX6K2N2_9MICO</name>
<reference evidence="1 2" key="1">
    <citation type="submission" date="2020-03" db="EMBL/GenBank/DDBJ databases">
        <title>Leucobacter sp. nov., isolated from beetles.</title>
        <authorList>
            <person name="Hyun D.-W."/>
            <person name="Bae J.-W."/>
        </authorList>
    </citation>
    <scope>NUCLEOTIDE SEQUENCE [LARGE SCALE GENOMIC DNA]</scope>
    <source>
        <strain evidence="1 2">HDW9A</strain>
    </source>
</reference>
<dbReference type="Proteomes" id="UP000503441">
    <property type="component" value="Chromosome"/>
</dbReference>
<sequence>MSSSPARFDGAGNDVAGDGWLPFTGAATGAKALRVKLASGVEFAPGDKITLSFDATVPSSAPRDGSTAKNTVAYRFQTSAGARIASEAPAVPVKSSAPAGIRNCRACRSWM</sequence>
<accession>A0ABX6K2N2</accession>
<proteinExistence type="predicted"/>
<organism evidence="1 2">
    <name type="scientific">Leucobacter coleopterorum</name>
    <dbReference type="NCBI Taxonomy" id="2714933"/>
    <lineage>
        <taxon>Bacteria</taxon>
        <taxon>Bacillati</taxon>
        <taxon>Actinomycetota</taxon>
        <taxon>Actinomycetes</taxon>
        <taxon>Micrococcales</taxon>
        <taxon>Microbacteriaceae</taxon>
        <taxon>Leucobacter</taxon>
    </lineage>
</organism>
<dbReference type="EMBL" id="CP049933">
    <property type="protein sequence ID" value="QIM19522.1"/>
    <property type="molecule type" value="Genomic_DNA"/>
</dbReference>
<keyword evidence="2" id="KW-1185">Reference proteome</keyword>
<evidence type="ECO:0000313" key="1">
    <source>
        <dbReference type="EMBL" id="QIM19522.1"/>
    </source>
</evidence>